<dbReference type="GO" id="GO:0004222">
    <property type="term" value="F:metalloendopeptidase activity"/>
    <property type="evidence" value="ECO:0007669"/>
    <property type="project" value="TreeGrafter"/>
</dbReference>
<dbReference type="InterPro" id="IPR018392">
    <property type="entry name" value="LysM"/>
</dbReference>
<proteinExistence type="inferred from homology"/>
<evidence type="ECO:0000259" key="4">
    <source>
        <dbReference type="PROSITE" id="PS51782"/>
    </source>
</evidence>
<dbReference type="InterPro" id="IPR016047">
    <property type="entry name" value="M23ase_b-sheet_dom"/>
</dbReference>
<dbReference type="Pfam" id="PF01551">
    <property type="entry name" value="Peptidase_M23"/>
    <property type="match status" value="1"/>
</dbReference>
<feature type="domain" description="LysM" evidence="4">
    <location>
        <begin position="65"/>
        <end position="109"/>
    </location>
</feature>
<dbReference type="PROSITE" id="PS51257">
    <property type="entry name" value="PROKAR_LIPOPROTEIN"/>
    <property type="match status" value="1"/>
</dbReference>
<dbReference type="PATRIC" id="fig|1121015.4.peg.391"/>
<dbReference type="CDD" id="cd00118">
    <property type="entry name" value="LysM"/>
    <property type="match status" value="1"/>
</dbReference>
<dbReference type="Gene3D" id="3.10.350.10">
    <property type="entry name" value="LysM domain"/>
    <property type="match status" value="1"/>
</dbReference>
<comment type="caution">
    <text evidence="5">The sequence shown here is derived from an EMBL/GenBank/DDBJ whole genome shotgun (WGS) entry which is preliminary data.</text>
</comment>
<evidence type="ECO:0000256" key="3">
    <source>
        <dbReference type="SAM" id="SignalP"/>
    </source>
</evidence>
<dbReference type="Proteomes" id="UP000029385">
    <property type="component" value="Unassembled WGS sequence"/>
</dbReference>
<dbReference type="PANTHER" id="PTHR21666:SF263">
    <property type="entry name" value="MUREIN HYDROLASE ACTIVATOR NLPD"/>
    <property type="match status" value="1"/>
</dbReference>
<comment type="similarity">
    <text evidence="1">Belongs to the E.coli NlpD/Haemophilus LppB family.</text>
</comment>
<dbReference type="InterPro" id="IPR036779">
    <property type="entry name" value="LysM_dom_sf"/>
</dbReference>
<feature type="chain" id="PRO_5001869182" description="LysM domain-containing protein" evidence="3">
    <location>
        <begin position="21"/>
        <end position="323"/>
    </location>
</feature>
<dbReference type="STRING" id="1121015.GCA_000420545_01341"/>
<keyword evidence="3" id="KW-0732">Signal</keyword>
<dbReference type="Pfam" id="PF01476">
    <property type="entry name" value="LysM"/>
    <property type="match status" value="1"/>
</dbReference>
<dbReference type="InterPro" id="IPR011055">
    <property type="entry name" value="Dup_hybrid_motif"/>
</dbReference>
<dbReference type="SUPFAM" id="SSF54106">
    <property type="entry name" value="LysM domain"/>
    <property type="match status" value="1"/>
</dbReference>
<organism evidence="5 6">
    <name type="scientific">Arenimonas oryziterrae DSM 21050 = YC6267</name>
    <dbReference type="NCBI Taxonomy" id="1121015"/>
    <lineage>
        <taxon>Bacteria</taxon>
        <taxon>Pseudomonadati</taxon>
        <taxon>Pseudomonadota</taxon>
        <taxon>Gammaproteobacteria</taxon>
        <taxon>Lysobacterales</taxon>
        <taxon>Lysobacteraceae</taxon>
        <taxon>Arenimonas</taxon>
    </lineage>
</organism>
<dbReference type="RefSeq" id="WP_022968977.1">
    <property type="nucleotide sequence ID" value="NZ_ATVD01000002.1"/>
</dbReference>
<dbReference type="eggNOG" id="COG4942">
    <property type="taxonomic scope" value="Bacteria"/>
</dbReference>
<evidence type="ECO:0000256" key="2">
    <source>
        <dbReference type="SAM" id="MobiDB-lite"/>
    </source>
</evidence>
<feature type="region of interest" description="Disordered" evidence="2">
    <location>
        <begin position="129"/>
        <end position="155"/>
    </location>
</feature>
<dbReference type="eggNOG" id="COG1388">
    <property type="taxonomic scope" value="Bacteria"/>
</dbReference>
<feature type="region of interest" description="Disordered" evidence="2">
    <location>
        <begin position="31"/>
        <end position="63"/>
    </location>
</feature>
<dbReference type="CDD" id="cd12797">
    <property type="entry name" value="M23_peptidase"/>
    <property type="match status" value="1"/>
</dbReference>
<dbReference type="InterPro" id="IPR050570">
    <property type="entry name" value="Cell_wall_metabolism_enzyme"/>
</dbReference>
<sequence>MPHKTTHLLTLLLMAMTLSACTSARVVRQYYPDQDAPPPRTSRPAPISEDGPPPRPEVQPIPRDETYIVKPGETLYGISTRFGLKFKDVAAWNRIGEPFAIQSGQRLHLRPPEGELLPEPVVTAPVATPPVATPPKPATPVVTTPPKPAPATTPSVPVPTPPVVTAPVPVPTPPVVPVPSPGTTTAPPTSADPPPVVIAGAPKWRWPTQGQIIGRYVAGDQTQQGINIAGKSGQTVYASADGVVVYSGAGLVGYGELIIIKHSDEWLSAYAHNRRRLVAEGTKVKAGDAIAEMGRTGAVRDMLHFEIRRNGKPVDPLQFLPKP</sequence>
<reference evidence="5 6" key="1">
    <citation type="submission" date="2013-09" db="EMBL/GenBank/DDBJ databases">
        <title>Genome sequencing of Arenimonas oryziterrae.</title>
        <authorList>
            <person name="Chen F."/>
            <person name="Wang G."/>
        </authorList>
    </citation>
    <scope>NUCLEOTIDE SEQUENCE [LARGE SCALE GENOMIC DNA]</scope>
    <source>
        <strain evidence="5 6">YC6267</strain>
    </source>
</reference>
<dbReference type="PROSITE" id="PS51782">
    <property type="entry name" value="LYSM"/>
    <property type="match status" value="1"/>
</dbReference>
<dbReference type="SUPFAM" id="SSF51261">
    <property type="entry name" value="Duplicated hybrid motif"/>
    <property type="match status" value="1"/>
</dbReference>
<keyword evidence="6" id="KW-1185">Reference proteome</keyword>
<dbReference type="GO" id="GO:0009279">
    <property type="term" value="C:cell outer membrane"/>
    <property type="evidence" value="ECO:0007669"/>
    <property type="project" value="TreeGrafter"/>
</dbReference>
<protein>
    <recommendedName>
        <fullName evidence="4">LysM domain-containing protein</fullName>
    </recommendedName>
</protein>
<accession>A0A091AZD0</accession>
<dbReference type="Gene3D" id="2.70.70.10">
    <property type="entry name" value="Glucose Permease (Domain IIA)"/>
    <property type="match status" value="1"/>
</dbReference>
<evidence type="ECO:0000313" key="6">
    <source>
        <dbReference type="Proteomes" id="UP000029385"/>
    </source>
</evidence>
<feature type="signal peptide" evidence="3">
    <location>
        <begin position="1"/>
        <end position="20"/>
    </location>
</feature>
<dbReference type="SMART" id="SM00257">
    <property type="entry name" value="LysM"/>
    <property type="match status" value="1"/>
</dbReference>
<dbReference type="GO" id="GO:0032153">
    <property type="term" value="C:cell division site"/>
    <property type="evidence" value="ECO:0007669"/>
    <property type="project" value="TreeGrafter"/>
</dbReference>
<evidence type="ECO:0000313" key="5">
    <source>
        <dbReference type="EMBL" id="KFN44806.1"/>
    </source>
</evidence>
<dbReference type="PANTHER" id="PTHR21666">
    <property type="entry name" value="PEPTIDASE-RELATED"/>
    <property type="match status" value="1"/>
</dbReference>
<evidence type="ECO:0000256" key="1">
    <source>
        <dbReference type="ARBA" id="ARBA00038420"/>
    </source>
</evidence>
<gene>
    <name evidence="5" type="ORF">N789_01980</name>
</gene>
<name>A0A091AZD0_9GAMM</name>
<dbReference type="EMBL" id="AVCI01000001">
    <property type="protein sequence ID" value="KFN44806.1"/>
    <property type="molecule type" value="Genomic_DNA"/>
</dbReference>
<dbReference type="AlphaFoldDB" id="A0A091AZD0"/>